<organism evidence="1 2">
    <name type="scientific">Adiantum capillus-veneris</name>
    <name type="common">Maidenhair fern</name>
    <dbReference type="NCBI Taxonomy" id="13818"/>
    <lineage>
        <taxon>Eukaryota</taxon>
        <taxon>Viridiplantae</taxon>
        <taxon>Streptophyta</taxon>
        <taxon>Embryophyta</taxon>
        <taxon>Tracheophyta</taxon>
        <taxon>Polypodiopsida</taxon>
        <taxon>Polypodiidae</taxon>
        <taxon>Polypodiales</taxon>
        <taxon>Pteridineae</taxon>
        <taxon>Pteridaceae</taxon>
        <taxon>Vittarioideae</taxon>
        <taxon>Adiantum</taxon>
    </lineage>
</organism>
<dbReference type="AlphaFoldDB" id="A0A9D4UHZ2"/>
<protein>
    <submittedName>
        <fullName evidence="1">Uncharacterized protein</fullName>
    </submittedName>
</protein>
<dbReference type="PANTHER" id="PTHR47679">
    <property type="entry name" value="PROTEIN TORNADO 1"/>
    <property type="match status" value="1"/>
</dbReference>
<sequence>MKEVSTANQEMNDDNTLVIIDTSWFCNKLVGTLLGTHLKDEPRRPCPWVWDIEDIKKMLRQQGCEERDLDEILRYLQCLELCTTLDIVPGHPKGHLLFPALVKQNVIQYPVVTNANNAMATAFFGRRLRCVDSSIHLIPFGVFTRLQVKLHKEYSNNPTFHLGYGWVSFMRGNVGVVVRFGGENKQYIDILVFCPNSGMHNSASGSAPTASMIMSMSTPSYIAGNKLMDDIRGTCKSTVFGGIPAVILEECVLQSQIESDAPAVLLSDVLEKVRKEGLQGSYQEWRLHIPSTPTIDLLLPRERERERERGLCERSAQCSRRNRRRVLTVRPRGW</sequence>
<keyword evidence="2" id="KW-1185">Reference proteome</keyword>
<gene>
    <name evidence="1" type="ORF">GOP47_0018286</name>
</gene>
<accession>A0A9D4UHZ2</accession>
<evidence type="ECO:0000313" key="2">
    <source>
        <dbReference type="Proteomes" id="UP000886520"/>
    </source>
</evidence>
<comment type="caution">
    <text evidence="1">The sequence shown here is derived from an EMBL/GenBank/DDBJ whole genome shotgun (WGS) entry which is preliminary data.</text>
</comment>
<name>A0A9D4UHZ2_ADICA</name>
<reference evidence="1" key="1">
    <citation type="submission" date="2021-01" db="EMBL/GenBank/DDBJ databases">
        <title>Adiantum capillus-veneris genome.</title>
        <authorList>
            <person name="Fang Y."/>
            <person name="Liao Q."/>
        </authorList>
    </citation>
    <scope>NUCLEOTIDE SEQUENCE</scope>
    <source>
        <strain evidence="1">H3</strain>
        <tissue evidence="1">Leaf</tissue>
    </source>
</reference>
<dbReference type="PANTHER" id="PTHR47679:SF1">
    <property type="entry name" value="PROTEIN TORNADO 1"/>
    <property type="match status" value="1"/>
</dbReference>
<dbReference type="Proteomes" id="UP000886520">
    <property type="component" value="Chromosome 17"/>
</dbReference>
<proteinExistence type="predicted"/>
<dbReference type="EMBL" id="JABFUD020000017">
    <property type="protein sequence ID" value="KAI5067758.1"/>
    <property type="molecule type" value="Genomic_DNA"/>
</dbReference>
<evidence type="ECO:0000313" key="1">
    <source>
        <dbReference type="EMBL" id="KAI5067758.1"/>
    </source>
</evidence>